<keyword evidence="3" id="KW-1185">Reference proteome</keyword>
<proteinExistence type="predicted"/>
<dbReference type="InterPro" id="IPR052957">
    <property type="entry name" value="Auxin_embryo_med"/>
</dbReference>
<evidence type="ECO:0000313" key="3">
    <source>
        <dbReference type="Proteomes" id="UP001286456"/>
    </source>
</evidence>
<dbReference type="EMBL" id="JAUEPO010000004">
    <property type="protein sequence ID" value="KAK3323250.1"/>
    <property type="molecule type" value="Genomic_DNA"/>
</dbReference>
<evidence type="ECO:0008006" key="4">
    <source>
        <dbReference type="Google" id="ProtNLM"/>
    </source>
</evidence>
<comment type="caution">
    <text evidence="2">The sequence shown here is derived from an EMBL/GenBank/DDBJ whole genome shotgun (WGS) entry which is preliminary data.</text>
</comment>
<reference evidence="2" key="2">
    <citation type="submission" date="2023-06" db="EMBL/GenBank/DDBJ databases">
        <authorList>
            <consortium name="Lawrence Berkeley National Laboratory"/>
            <person name="Haridas S."/>
            <person name="Hensen N."/>
            <person name="Bonometti L."/>
            <person name="Westerberg I."/>
            <person name="Brannstrom I.O."/>
            <person name="Guillou S."/>
            <person name="Cros-Aarteil S."/>
            <person name="Calhoun S."/>
            <person name="Kuo A."/>
            <person name="Mondo S."/>
            <person name="Pangilinan J."/>
            <person name="Riley R."/>
            <person name="Labutti K."/>
            <person name="Andreopoulos B."/>
            <person name="Lipzen A."/>
            <person name="Chen C."/>
            <person name="Yanf M."/>
            <person name="Daum C."/>
            <person name="Ng V."/>
            <person name="Clum A."/>
            <person name="Steindorff A."/>
            <person name="Ohm R."/>
            <person name="Martin F."/>
            <person name="Silar P."/>
            <person name="Natvig D."/>
            <person name="Lalanne C."/>
            <person name="Gautier V."/>
            <person name="Ament-Velasquez S.L."/>
            <person name="Kruys A."/>
            <person name="Hutchinson M.I."/>
            <person name="Powell A.J."/>
            <person name="Barry K."/>
            <person name="Miller A.N."/>
            <person name="Grigoriev I.V."/>
            <person name="Debuchy R."/>
            <person name="Gladieux P."/>
            <person name="Thoren M.H."/>
            <person name="Johannesson H."/>
        </authorList>
    </citation>
    <scope>NUCLEOTIDE SEQUENCE</scope>
    <source>
        <strain evidence="2">SMH4131-1</strain>
    </source>
</reference>
<accession>A0AAE0IE31</accession>
<dbReference type="PANTHER" id="PTHR32387:SF0">
    <property type="entry name" value="PROTEIN NO VEIN"/>
    <property type="match status" value="1"/>
</dbReference>
<organism evidence="2 3">
    <name type="scientific">Cercophora scortea</name>
    <dbReference type="NCBI Taxonomy" id="314031"/>
    <lineage>
        <taxon>Eukaryota</taxon>
        <taxon>Fungi</taxon>
        <taxon>Dikarya</taxon>
        <taxon>Ascomycota</taxon>
        <taxon>Pezizomycotina</taxon>
        <taxon>Sordariomycetes</taxon>
        <taxon>Sordariomycetidae</taxon>
        <taxon>Sordariales</taxon>
        <taxon>Lasiosphaeriaceae</taxon>
        <taxon>Cercophora</taxon>
    </lineage>
</organism>
<evidence type="ECO:0000256" key="1">
    <source>
        <dbReference type="SAM" id="MobiDB-lite"/>
    </source>
</evidence>
<name>A0AAE0IE31_9PEZI</name>
<reference evidence="2" key="1">
    <citation type="journal article" date="2023" name="Mol. Phylogenet. Evol.">
        <title>Genome-scale phylogeny and comparative genomics of the fungal order Sordariales.</title>
        <authorList>
            <person name="Hensen N."/>
            <person name="Bonometti L."/>
            <person name="Westerberg I."/>
            <person name="Brannstrom I.O."/>
            <person name="Guillou S."/>
            <person name="Cros-Aarteil S."/>
            <person name="Calhoun S."/>
            <person name="Haridas S."/>
            <person name="Kuo A."/>
            <person name="Mondo S."/>
            <person name="Pangilinan J."/>
            <person name="Riley R."/>
            <person name="LaButti K."/>
            <person name="Andreopoulos B."/>
            <person name="Lipzen A."/>
            <person name="Chen C."/>
            <person name="Yan M."/>
            <person name="Daum C."/>
            <person name="Ng V."/>
            <person name="Clum A."/>
            <person name="Steindorff A."/>
            <person name="Ohm R.A."/>
            <person name="Martin F."/>
            <person name="Silar P."/>
            <person name="Natvig D.O."/>
            <person name="Lalanne C."/>
            <person name="Gautier V."/>
            <person name="Ament-Velasquez S.L."/>
            <person name="Kruys A."/>
            <person name="Hutchinson M.I."/>
            <person name="Powell A.J."/>
            <person name="Barry K."/>
            <person name="Miller A.N."/>
            <person name="Grigoriev I.V."/>
            <person name="Debuchy R."/>
            <person name="Gladieux P."/>
            <person name="Hiltunen Thoren M."/>
            <person name="Johannesson H."/>
        </authorList>
    </citation>
    <scope>NUCLEOTIDE SEQUENCE</scope>
    <source>
        <strain evidence="2">SMH4131-1</strain>
    </source>
</reference>
<evidence type="ECO:0000313" key="2">
    <source>
        <dbReference type="EMBL" id="KAK3323250.1"/>
    </source>
</evidence>
<protein>
    <recommendedName>
        <fullName evidence="4">Protein NO VEIN C-terminal domain-containing protein</fullName>
    </recommendedName>
</protein>
<dbReference type="SUPFAM" id="SSF55874">
    <property type="entry name" value="ATPase domain of HSP90 chaperone/DNA topoisomerase II/histidine kinase"/>
    <property type="match status" value="1"/>
</dbReference>
<dbReference type="InterPro" id="IPR036890">
    <property type="entry name" value="HATPase_C_sf"/>
</dbReference>
<gene>
    <name evidence="2" type="ORF">B0T19DRAFT_462713</name>
</gene>
<dbReference type="Proteomes" id="UP001286456">
    <property type="component" value="Unassembled WGS sequence"/>
</dbReference>
<dbReference type="PANTHER" id="PTHR32387">
    <property type="entry name" value="WU:FJ29H11"/>
    <property type="match status" value="1"/>
</dbReference>
<sequence length="1587" mass="178968">MRSAPGLEGRRAADQHLRRIRANYGLDGNFNNTPQPLVKSFESACKLLSEQLYKNSTHFLLELVQNSDDASYHPHDEPTLHFTYTKGYLRVDCNEVGFSPSNVDALCSLGLSSKAGAGASQFTGEKGIGFKSVFKVANQVWVTSQHYEFKFDGRPEARLGMVAPILEDFPAAKRKGWTSFLLELKPEREGDVVKDLRQGPDDGVDAKPDSESSELAVYHMKPQLLLFLRGLRQIVITIQCRSDAGNTIFRTKTWRREDDAGFARPVMEARYLRVDGAKLAGYLIRRHWARGLPADEKRNGVRESEVILAFPLDEDMNQPRLGSQAVCAYLPIRDYSFPFFIHADFLLIASREDIDQSSKWNEALGRACISALDESVRWFNGSRLRYDWPRFLPVKLGPPDEFFYPFTRAMLQYLSHREILETLNGDLRQPCRLIYVPRAYRDGSGTPLTAGAPNSEQYLSTKYNDQDFKHVKSLGVKKMDHGLFLDHLERQITTSLDEFKAQPTEWHSRLAVVLAEVWESEGSSSSLPSGNHPRPAKRNDDSSDCSDGDYKVISVLGHPQAPTKKRILSLPVIPLRDGRWVTGTNYNVLFSAATSAPVLPGGMGFMVIDSNASQDSRRANLYRILGAKNFDPKGICKIIIEGHASPSFKPDAVTRADLISQAQFLYRSGWSNNDGEEFLWLATELDNRARGDSLYIDDESEPLSATHFFASRRNDFAFIHPDYLAADGGDEENRHRWLRWLKTQLCLSSLPRLARILRRVNKSKQVFAMSPEFEYILATFGSYPVLKLLCEHTAVYRSWIVRGRVGTPTPQNHNMGSAANAEVDLAVDVSYRRLNHRIRSLMVECTDDTLVPLRHTVLPVSRLPQEVDGCVSFLKLEDPDHPRWKALGHFGVCVEQDLDFYFHCLRNFSQSGGASLRKATFLYEQIQARCSTHNKKMVANMFHGDNFGNIESLLYVPVSGNAKVDPDNGVWHPLGLCVWDGPKCLRVLTRLSKVYPSCVRLFAEVLEIKDASMLDIMWEATRFELDDHLGHIRAIFLEIDTCMQTDATYTHKLDTLAQANTLPVIKDTATADNLGHKFDSLLKPGSELFIADTKPLLDSFIGLVPLLAFGTDDIPRMKRLIHGLGMNARYLSRAHTSVPKTSGPVEFDGHLTGWFQLRYEFIARLVEPSVMDPGRRKRVLGLLRNIQIFVAKNIVQGYRVQLEGAWIEGRERPGNVVLAPSEDGSILPIYVKHKYLSPSSTPFELVEQLAQLTGIHEREEGKWLLHMILTEQDLAKISAILEDKGVPEKFDDDDDDDEEAEADSKWRNKLAQRRSAAATRPQLYQVLPPGGSDGRFFILTAQNLLRMFGGDATYDSDDEGAGVQDGVRGVGNNPWAGRSGFRLVSASSFRNNRRHMPPREPDFDEDRESKGQLFFSKQLAKILGDKYKPEAHWTSTLRTKHANHNLPAYQGDAICSFTFNDAECNGAWTKAVVAAEYHDARGWLNRPPTWHIEVKTVGTPAESFALSHLYFELARSKSVAYQEQRAMTTGWIPAEVVMLVVVYDMVPESGEAKFQMFPDPWTLYLHKLLKLKPTGNFIARLPFAGQI</sequence>
<dbReference type="Gene3D" id="3.30.565.10">
    <property type="entry name" value="Histidine kinase-like ATPase, C-terminal domain"/>
    <property type="match status" value="1"/>
</dbReference>
<feature type="region of interest" description="Disordered" evidence="1">
    <location>
        <begin position="523"/>
        <end position="545"/>
    </location>
</feature>
<dbReference type="NCBIfam" id="NF047352">
    <property type="entry name" value="P_loop_sacsin"/>
    <property type="match status" value="1"/>
</dbReference>